<proteinExistence type="predicted"/>
<name>A0A8X6M1E9_TRICU</name>
<dbReference type="EMBL" id="BMAO01019114">
    <property type="protein sequence ID" value="GFR28432.1"/>
    <property type="molecule type" value="Genomic_DNA"/>
</dbReference>
<organism evidence="1 2">
    <name type="scientific">Trichonephila clavata</name>
    <name type="common">Joro spider</name>
    <name type="synonym">Nephila clavata</name>
    <dbReference type="NCBI Taxonomy" id="2740835"/>
    <lineage>
        <taxon>Eukaryota</taxon>
        <taxon>Metazoa</taxon>
        <taxon>Ecdysozoa</taxon>
        <taxon>Arthropoda</taxon>
        <taxon>Chelicerata</taxon>
        <taxon>Arachnida</taxon>
        <taxon>Araneae</taxon>
        <taxon>Araneomorphae</taxon>
        <taxon>Entelegynae</taxon>
        <taxon>Araneoidea</taxon>
        <taxon>Nephilidae</taxon>
        <taxon>Trichonephila</taxon>
    </lineage>
</organism>
<protein>
    <submittedName>
        <fullName evidence="1">Uncharacterized protein</fullName>
    </submittedName>
</protein>
<accession>A0A8X6M1E9</accession>
<gene>
    <name evidence="1" type="ORF">TNCT_408771</name>
</gene>
<dbReference type="AlphaFoldDB" id="A0A8X6M1E9"/>
<dbReference type="OrthoDB" id="10273220at2759"/>
<evidence type="ECO:0000313" key="1">
    <source>
        <dbReference type="EMBL" id="GFR28432.1"/>
    </source>
</evidence>
<evidence type="ECO:0000313" key="2">
    <source>
        <dbReference type="Proteomes" id="UP000887116"/>
    </source>
</evidence>
<comment type="caution">
    <text evidence="1">The sequence shown here is derived from an EMBL/GenBank/DDBJ whole genome shotgun (WGS) entry which is preliminary data.</text>
</comment>
<keyword evidence="2" id="KW-1185">Reference proteome</keyword>
<reference evidence="1" key="1">
    <citation type="submission" date="2020-07" db="EMBL/GenBank/DDBJ databases">
        <title>Multicomponent nature underlies the extraordinary mechanical properties of spider dragline silk.</title>
        <authorList>
            <person name="Kono N."/>
            <person name="Nakamura H."/>
            <person name="Mori M."/>
            <person name="Yoshida Y."/>
            <person name="Ohtoshi R."/>
            <person name="Malay A.D."/>
            <person name="Moran D.A.P."/>
            <person name="Tomita M."/>
            <person name="Numata K."/>
            <person name="Arakawa K."/>
        </authorList>
    </citation>
    <scope>NUCLEOTIDE SEQUENCE</scope>
</reference>
<sequence>MAVGGEGVHDSLNSSGSGINNYSLIKLQVGMTLSCQDPLQATRADILPDAFGGIPHSTVVVSVRYSTANNTSH</sequence>
<dbReference type="Proteomes" id="UP000887116">
    <property type="component" value="Unassembled WGS sequence"/>
</dbReference>